<name>A0A1N7PXL6_9RHOB</name>
<keyword evidence="2" id="KW-0732">Signal</keyword>
<dbReference type="Pfam" id="PF13174">
    <property type="entry name" value="TPR_6"/>
    <property type="match status" value="1"/>
</dbReference>
<protein>
    <recommendedName>
        <fullName evidence="5">Tetratricopeptide repeat-containing protein</fullName>
    </recommendedName>
</protein>
<evidence type="ECO:0008006" key="5">
    <source>
        <dbReference type="Google" id="ProtNLM"/>
    </source>
</evidence>
<feature type="compositionally biased region" description="Low complexity" evidence="1">
    <location>
        <begin position="258"/>
        <end position="270"/>
    </location>
</feature>
<accession>A0A1N7PXL6</accession>
<dbReference type="EMBL" id="FTOT01000006">
    <property type="protein sequence ID" value="SIT15189.1"/>
    <property type="molecule type" value="Genomic_DNA"/>
</dbReference>
<dbReference type="SUPFAM" id="SSF48452">
    <property type="entry name" value="TPR-like"/>
    <property type="match status" value="1"/>
</dbReference>
<dbReference type="Proteomes" id="UP000186141">
    <property type="component" value="Unassembled WGS sequence"/>
</dbReference>
<evidence type="ECO:0000313" key="3">
    <source>
        <dbReference type="EMBL" id="SIT15189.1"/>
    </source>
</evidence>
<feature type="region of interest" description="Disordered" evidence="1">
    <location>
        <begin position="244"/>
        <end position="275"/>
    </location>
</feature>
<dbReference type="Gene3D" id="1.25.40.10">
    <property type="entry name" value="Tetratricopeptide repeat domain"/>
    <property type="match status" value="2"/>
</dbReference>
<dbReference type="STRING" id="1086013.SAMN05421774_106225"/>
<evidence type="ECO:0000256" key="1">
    <source>
        <dbReference type="SAM" id="MobiDB-lite"/>
    </source>
</evidence>
<feature type="signal peptide" evidence="2">
    <location>
        <begin position="1"/>
        <end position="24"/>
    </location>
</feature>
<dbReference type="InterPro" id="IPR011990">
    <property type="entry name" value="TPR-like_helical_dom_sf"/>
</dbReference>
<gene>
    <name evidence="3" type="ORF">SAMN05421774_106225</name>
</gene>
<dbReference type="InterPro" id="IPR019734">
    <property type="entry name" value="TPR_rpt"/>
</dbReference>
<evidence type="ECO:0000256" key="2">
    <source>
        <dbReference type="SAM" id="SignalP"/>
    </source>
</evidence>
<reference evidence="3 4" key="1">
    <citation type="submission" date="2017-01" db="EMBL/GenBank/DDBJ databases">
        <authorList>
            <person name="Mah S.A."/>
            <person name="Swanson W.J."/>
            <person name="Moy G.W."/>
            <person name="Vacquier V.D."/>
        </authorList>
    </citation>
    <scope>NUCLEOTIDE SEQUENCE [LARGE SCALE GENOMIC DNA]</scope>
    <source>
        <strain evidence="3 4">DSM 26375</strain>
    </source>
</reference>
<organism evidence="3 4">
    <name type="scientific">Gemmobacter megaterium</name>
    <dbReference type="NCBI Taxonomy" id="1086013"/>
    <lineage>
        <taxon>Bacteria</taxon>
        <taxon>Pseudomonadati</taxon>
        <taxon>Pseudomonadota</taxon>
        <taxon>Alphaproteobacteria</taxon>
        <taxon>Rhodobacterales</taxon>
        <taxon>Paracoccaceae</taxon>
        <taxon>Gemmobacter</taxon>
    </lineage>
</organism>
<sequence length="453" mass="48638">MCTHMNRLATLLALCLALTPPVFAQEAPQQDELLALNFYIAQKDATAINAELRRLQLKYPGWTPPRDLSRLNGAGPSAEIDQIYARIAAGSFADARALIASTQAEYPDWTPPEDMLALLNTSEGQQALDRALADGQLDQALRIASGTAGLLRCDRVNNAWRIAELQDKAGRQAAALTTYRAILSACTEFESISATLEKADTVADAEALKELFAQSRTRFPARASDLTELEARLLAGRGDVAVPEAAANPVRPEPRPRPAATAAAPSAAATGGAGGGSAAAAARSGDWARCLALTNGARAAGALYERAWCAYNMDRTMEAVSAFQSALAAGLDADRTRDARYGLALAYLKLQMPDNAASIAVATNFTRSQRVDIERQILDQRGVAAYSRKEYRKAIEYFDAIETIAGGLRRDLAILRAYAYLNSGNRDAARRQFEKINNQLSTDASRAGLAVTE</sequence>
<feature type="chain" id="PRO_5012930168" description="Tetratricopeptide repeat-containing protein" evidence="2">
    <location>
        <begin position="25"/>
        <end position="453"/>
    </location>
</feature>
<keyword evidence="4" id="KW-1185">Reference proteome</keyword>
<proteinExistence type="predicted"/>
<evidence type="ECO:0000313" key="4">
    <source>
        <dbReference type="Proteomes" id="UP000186141"/>
    </source>
</evidence>
<dbReference type="AlphaFoldDB" id="A0A1N7PXL6"/>